<feature type="transmembrane region" description="Helical" evidence="2">
    <location>
        <begin position="82"/>
        <end position="101"/>
    </location>
</feature>
<gene>
    <name evidence="3" type="ORF">Q664_44375</name>
</gene>
<reference evidence="3 4" key="1">
    <citation type="submission" date="2014-07" db="EMBL/GenBank/DDBJ databases">
        <title>Draft Genome Sequence of Gephyronic Acid Producer, Cystobacter violaceus Strain Cb vi76.</title>
        <authorList>
            <person name="Stevens D.C."/>
            <person name="Young J."/>
            <person name="Carmichael R."/>
            <person name="Tan J."/>
            <person name="Taylor R.E."/>
        </authorList>
    </citation>
    <scope>NUCLEOTIDE SEQUENCE [LARGE SCALE GENOMIC DNA]</scope>
    <source>
        <strain evidence="3 4">Cb vi76</strain>
    </source>
</reference>
<evidence type="ECO:0000313" key="4">
    <source>
        <dbReference type="Proteomes" id="UP000028547"/>
    </source>
</evidence>
<organism evidence="3 4">
    <name type="scientific">Archangium violaceum Cb vi76</name>
    <dbReference type="NCBI Taxonomy" id="1406225"/>
    <lineage>
        <taxon>Bacteria</taxon>
        <taxon>Pseudomonadati</taxon>
        <taxon>Myxococcota</taxon>
        <taxon>Myxococcia</taxon>
        <taxon>Myxococcales</taxon>
        <taxon>Cystobacterineae</taxon>
        <taxon>Archangiaceae</taxon>
        <taxon>Archangium</taxon>
    </lineage>
</organism>
<keyword evidence="2" id="KW-0812">Transmembrane</keyword>
<name>A0A084SHM8_9BACT</name>
<evidence type="ECO:0000313" key="3">
    <source>
        <dbReference type="EMBL" id="KFA87963.1"/>
    </source>
</evidence>
<proteinExistence type="predicted"/>
<protein>
    <submittedName>
        <fullName evidence="3">Uncharacterized protein</fullName>
    </submittedName>
</protein>
<evidence type="ECO:0000256" key="2">
    <source>
        <dbReference type="SAM" id="Phobius"/>
    </source>
</evidence>
<feature type="transmembrane region" description="Helical" evidence="2">
    <location>
        <begin position="160"/>
        <end position="178"/>
    </location>
</feature>
<feature type="compositionally biased region" description="Polar residues" evidence="1">
    <location>
        <begin position="241"/>
        <end position="250"/>
    </location>
</feature>
<dbReference type="Proteomes" id="UP000028547">
    <property type="component" value="Unassembled WGS sequence"/>
</dbReference>
<feature type="region of interest" description="Disordered" evidence="1">
    <location>
        <begin position="230"/>
        <end position="250"/>
    </location>
</feature>
<feature type="transmembrane region" description="Helical" evidence="2">
    <location>
        <begin position="122"/>
        <end position="140"/>
    </location>
</feature>
<keyword evidence="2" id="KW-1133">Transmembrane helix</keyword>
<evidence type="ECO:0000256" key="1">
    <source>
        <dbReference type="SAM" id="MobiDB-lite"/>
    </source>
</evidence>
<accession>A0A084SHM8</accession>
<comment type="caution">
    <text evidence="3">The sequence shown here is derived from an EMBL/GenBank/DDBJ whole genome shotgun (WGS) entry which is preliminary data.</text>
</comment>
<dbReference type="AlphaFoldDB" id="A0A084SHM8"/>
<dbReference type="EMBL" id="JPMI01000311">
    <property type="protein sequence ID" value="KFA87963.1"/>
    <property type="molecule type" value="Genomic_DNA"/>
</dbReference>
<sequence>MTRPLGGELQQELVQLLHLRVAGASVLEPSALECLQLALHALLADEPNLQLVRGLRKRLESRLADRLHPLRLSAILRTDSPSIQVMLGLMCSLLLTLPVLIGSELLRLRGGFRLFGHLEAHLMVSVVLAGILGSTTSILVRIRDFDQANPAQPTSKVMMGFTKPLVGAAFALFGLLLFKSQALPIFKPLDEGSLQEHCFFLALSFVLGFSERLAQDLISQVEGRFESTGKAIHAPAPPDVSTGSGESPKG</sequence>
<keyword evidence="2" id="KW-0472">Membrane</keyword>